<feature type="domain" description="3-hydroxyisobutyrate dehydrogenase-like NAD-binding" evidence="5">
    <location>
        <begin position="170"/>
        <end position="284"/>
    </location>
</feature>
<name>A0ABP7EHX6_9ACTN</name>
<dbReference type="InterPro" id="IPR006115">
    <property type="entry name" value="6PGDH_NADP-bd"/>
</dbReference>
<accession>A0ABP7EHX6</accession>
<dbReference type="PANTHER" id="PTHR43580:SF2">
    <property type="entry name" value="CYTOKINE-LIKE NUCLEAR FACTOR N-PAC"/>
    <property type="match status" value="1"/>
</dbReference>
<dbReference type="InterPro" id="IPR029154">
    <property type="entry name" value="HIBADH-like_NADP-bd"/>
</dbReference>
<evidence type="ECO:0000313" key="7">
    <source>
        <dbReference type="Proteomes" id="UP001499884"/>
    </source>
</evidence>
<dbReference type="InterPro" id="IPR015815">
    <property type="entry name" value="HIBADH-related"/>
</dbReference>
<gene>
    <name evidence="6" type="ORF">GCM10023082_15430</name>
</gene>
<dbReference type="EMBL" id="BAABEP010000006">
    <property type="protein sequence ID" value="GAA3718837.1"/>
    <property type="molecule type" value="Genomic_DNA"/>
</dbReference>
<dbReference type="InterPro" id="IPR013328">
    <property type="entry name" value="6PGD_dom2"/>
</dbReference>
<dbReference type="Pfam" id="PF03446">
    <property type="entry name" value="NAD_binding_2"/>
    <property type="match status" value="1"/>
</dbReference>
<evidence type="ECO:0000313" key="6">
    <source>
        <dbReference type="EMBL" id="GAA3718837.1"/>
    </source>
</evidence>
<dbReference type="Proteomes" id="UP001499884">
    <property type="component" value="Unassembled WGS sequence"/>
</dbReference>
<evidence type="ECO:0000259" key="4">
    <source>
        <dbReference type="Pfam" id="PF03446"/>
    </source>
</evidence>
<evidence type="ECO:0000259" key="5">
    <source>
        <dbReference type="Pfam" id="PF14833"/>
    </source>
</evidence>
<comment type="similarity">
    <text evidence="1">Belongs to the HIBADH-related family.</text>
</comment>
<dbReference type="InterPro" id="IPR008927">
    <property type="entry name" value="6-PGluconate_DH-like_C_sf"/>
</dbReference>
<evidence type="ECO:0000256" key="1">
    <source>
        <dbReference type="ARBA" id="ARBA00009080"/>
    </source>
</evidence>
<dbReference type="Pfam" id="PF14833">
    <property type="entry name" value="NAD_binding_11"/>
    <property type="match status" value="1"/>
</dbReference>
<comment type="caution">
    <text evidence="6">The sequence shown here is derived from an EMBL/GenBank/DDBJ whole genome shotgun (WGS) entry which is preliminary data.</text>
</comment>
<evidence type="ECO:0000256" key="3">
    <source>
        <dbReference type="ARBA" id="ARBA00023027"/>
    </source>
</evidence>
<protein>
    <submittedName>
        <fullName evidence="6">NAD(P)-dependent oxidoreductase</fullName>
    </submittedName>
</protein>
<dbReference type="Gene3D" id="3.40.50.720">
    <property type="entry name" value="NAD(P)-binding Rossmann-like Domain"/>
    <property type="match status" value="1"/>
</dbReference>
<dbReference type="Gene3D" id="1.10.1040.10">
    <property type="entry name" value="N-(1-d-carboxylethyl)-l-norvaline Dehydrogenase, domain 2"/>
    <property type="match status" value="1"/>
</dbReference>
<keyword evidence="2" id="KW-0560">Oxidoreductase</keyword>
<dbReference type="InterPro" id="IPR036291">
    <property type="entry name" value="NAD(P)-bd_dom_sf"/>
</dbReference>
<feature type="domain" description="6-phosphogluconate dehydrogenase NADP-binding" evidence="4">
    <location>
        <begin position="6"/>
        <end position="162"/>
    </location>
</feature>
<evidence type="ECO:0000256" key="2">
    <source>
        <dbReference type="ARBA" id="ARBA00023002"/>
    </source>
</evidence>
<keyword evidence="3" id="KW-0520">NAD</keyword>
<sequence>MADHKNVALLGTGIMGAAMARNLLRAGHALRVWNRTRAKAEPLAADGAEVPDTAAEAVTGADVVITMLYDGPATLETMREAAPGLAPGAVWLQSTTVGVDDVPRLAAFGEDHGLLFVDGPVLGTKAPAEAGKLTAIAAGPAAAREALASVHDAIGQRTVWAGDDGSTAAATRLKLVCNNWTLALTHAAAESVALAKGLGVDPRAFLDTIKGGLMDSGYVQLKGAAIMNGDFEPSFALSNAAKDARLIIAAAEAAGVRMDLTEAGAERFRRAEAAGHGDEDMAATYFASQQG</sequence>
<dbReference type="RefSeq" id="WP_345642985.1">
    <property type="nucleotide sequence ID" value="NZ_BAABEP010000006.1"/>
</dbReference>
<reference evidence="7" key="1">
    <citation type="journal article" date="2019" name="Int. J. Syst. Evol. Microbiol.">
        <title>The Global Catalogue of Microorganisms (GCM) 10K type strain sequencing project: providing services to taxonomists for standard genome sequencing and annotation.</title>
        <authorList>
            <consortium name="The Broad Institute Genomics Platform"/>
            <consortium name="The Broad Institute Genome Sequencing Center for Infectious Disease"/>
            <person name="Wu L."/>
            <person name="Ma J."/>
        </authorList>
    </citation>
    <scope>NUCLEOTIDE SEQUENCE [LARGE SCALE GENOMIC DNA]</scope>
    <source>
        <strain evidence="7">JCM 30846</strain>
    </source>
</reference>
<organism evidence="6 7">
    <name type="scientific">Streptomyces tremellae</name>
    <dbReference type="NCBI Taxonomy" id="1124239"/>
    <lineage>
        <taxon>Bacteria</taxon>
        <taxon>Bacillati</taxon>
        <taxon>Actinomycetota</taxon>
        <taxon>Actinomycetes</taxon>
        <taxon>Kitasatosporales</taxon>
        <taxon>Streptomycetaceae</taxon>
        <taxon>Streptomyces</taxon>
    </lineage>
</organism>
<dbReference type="PIRSF" id="PIRSF000103">
    <property type="entry name" value="HIBADH"/>
    <property type="match status" value="1"/>
</dbReference>
<proteinExistence type="inferred from homology"/>
<dbReference type="PANTHER" id="PTHR43580">
    <property type="entry name" value="OXIDOREDUCTASE GLYR1-RELATED"/>
    <property type="match status" value="1"/>
</dbReference>
<dbReference type="SUPFAM" id="SSF48179">
    <property type="entry name" value="6-phosphogluconate dehydrogenase C-terminal domain-like"/>
    <property type="match status" value="1"/>
</dbReference>
<keyword evidence="7" id="KW-1185">Reference proteome</keyword>
<dbReference type="SUPFAM" id="SSF51735">
    <property type="entry name" value="NAD(P)-binding Rossmann-fold domains"/>
    <property type="match status" value="1"/>
</dbReference>
<dbReference type="InterPro" id="IPR051265">
    <property type="entry name" value="HIBADH-related_NP60_sf"/>
</dbReference>